<keyword evidence="3" id="KW-1185">Reference proteome</keyword>
<name>A0ABW6SLI2_9ACTN</name>
<keyword evidence="1" id="KW-0812">Transmembrane</keyword>
<keyword evidence="1" id="KW-1133">Transmembrane helix</keyword>
<evidence type="ECO:0000313" key="2">
    <source>
        <dbReference type="EMBL" id="MFF3665824.1"/>
    </source>
</evidence>
<keyword evidence="1" id="KW-0472">Membrane</keyword>
<feature type="transmembrane region" description="Helical" evidence="1">
    <location>
        <begin position="39"/>
        <end position="58"/>
    </location>
</feature>
<proteinExistence type="predicted"/>
<dbReference type="EMBL" id="JBIASD010000005">
    <property type="protein sequence ID" value="MFF3665824.1"/>
    <property type="molecule type" value="Genomic_DNA"/>
</dbReference>
<sequence length="189" mass="19973">MAIVSPEEPALRLARAAVFAAVCVLVSAAGHIFAGGGPVAPGALLVGTFGSVVLAYALNGRERGPEVVLTATVGAQLFLHELFASTTPAPMPHHENGHGHLGTGMVLAHLMVAVLTGWWLYRGESAVWLMLRLWGAPTFPVLRLLPAVPEETLRPVWQAVPASDPEPYGRREIAVSIHRRGPPMAHPAG</sequence>
<comment type="caution">
    <text evidence="2">The sequence shown here is derived from an EMBL/GenBank/DDBJ whole genome shotgun (WGS) entry which is preliminary data.</text>
</comment>
<accession>A0ABW6SLI2</accession>
<evidence type="ECO:0000313" key="3">
    <source>
        <dbReference type="Proteomes" id="UP001602013"/>
    </source>
</evidence>
<reference evidence="2 3" key="1">
    <citation type="submission" date="2024-10" db="EMBL/GenBank/DDBJ databases">
        <title>The Natural Products Discovery Center: Release of the First 8490 Sequenced Strains for Exploring Actinobacteria Biosynthetic Diversity.</title>
        <authorList>
            <person name="Kalkreuter E."/>
            <person name="Kautsar S.A."/>
            <person name="Yang D."/>
            <person name="Bader C.D."/>
            <person name="Teijaro C.N."/>
            <person name="Fluegel L."/>
            <person name="Davis C.M."/>
            <person name="Simpson J.R."/>
            <person name="Lauterbach L."/>
            <person name="Steele A.D."/>
            <person name="Gui C."/>
            <person name="Meng S."/>
            <person name="Li G."/>
            <person name="Viehrig K."/>
            <person name="Ye F."/>
            <person name="Su P."/>
            <person name="Kiefer A.F."/>
            <person name="Nichols A."/>
            <person name="Cepeda A.J."/>
            <person name="Yan W."/>
            <person name="Fan B."/>
            <person name="Jiang Y."/>
            <person name="Adhikari A."/>
            <person name="Zheng C.-J."/>
            <person name="Schuster L."/>
            <person name="Cowan T.M."/>
            <person name="Smanski M.J."/>
            <person name="Chevrette M.G."/>
            <person name="De Carvalho L.P.S."/>
            <person name="Shen B."/>
        </authorList>
    </citation>
    <scope>NUCLEOTIDE SEQUENCE [LARGE SCALE GENOMIC DNA]</scope>
    <source>
        <strain evidence="2 3">NPDC002173</strain>
    </source>
</reference>
<feature type="transmembrane region" description="Helical" evidence="1">
    <location>
        <begin position="12"/>
        <end position="33"/>
    </location>
</feature>
<dbReference type="Proteomes" id="UP001602013">
    <property type="component" value="Unassembled WGS sequence"/>
</dbReference>
<protein>
    <submittedName>
        <fullName evidence="2">MFS transporter</fullName>
    </submittedName>
</protein>
<gene>
    <name evidence="2" type="ORF">ACFYXI_09545</name>
</gene>
<dbReference type="RefSeq" id="WP_387410007.1">
    <property type="nucleotide sequence ID" value="NZ_JBIASD010000005.1"/>
</dbReference>
<organism evidence="2 3">
    <name type="scientific">Microtetraspora malaysiensis</name>
    <dbReference type="NCBI Taxonomy" id="161358"/>
    <lineage>
        <taxon>Bacteria</taxon>
        <taxon>Bacillati</taxon>
        <taxon>Actinomycetota</taxon>
        <taxon>Actinomycetes</taxon>
        <taxon>Streptosporangiales</taxon>
        <taxon>Streptosporangiaceae</taxon>
        <taxon>Microtetraspora</taxon>
    </lineage>
</organism>
<feature type="transmembrane region" description="Helical" evidence="1">
    <location>
        <begin position="101"/>
        <end position="121"/>
    </location>
</feature>
<evidence type="ECO:0000256" key="1">
    <source>
        <dbReference type="SAM" id="Phobius"/>
    </source>
</evidence>